<reference evidence="12 13" key="1">
    <citation type="submission" date="2017-01" db="EMBL/GenBank/DDBJ databases">
        <title>The cable genome- insights into the physiology and evolution of filamentous bacteria capable of sulfide oxidation via long distance electron transfer.</title>
        <authorList>
            <person name="Schreiber L."/>
            <person name="Bjerg J.T."/>
            <person name="Boggild A."/>
            <person name="Van De Vossenberg J."/>
            <person name="Meysman F."/>
            <person name="Nielsen L.P."/>
            <person name="Schramm A."/>
            <person name="Kjeldsen K.U."/>
        </authorList>
    </citation>
    <scope>NUCLEOTIDE SEQUENCE [LARGE SCALE GENOMIC DNA]</scope>
    <source>
        <strain evidence="12">MCF</strain>
    </source>
</reference>
<dbReference type="EC" id="3.6.4.-" evidence="12"/>
<evidence type="ECO:0000256" key="7">
    <source>
        <dbReference type="ARBA" id="ARBA00022806"/>
    </source>
</evidence>
<dbReference type="InterPro" id="IPR027417">
    <property type="entry name" value="P-loop_NTPase"/>
</dbReference>
<keyword evidence="5" id="KW-0547">Nucleotide-binding</keyword>
<keyword evidence="9" id="KW-0051">Antiviral defense</keyword>
<dbReference type="InterPro" id="IPR054712">
    <property type="entry name" value="Cas3-like_dom"/>
</dbReference>
<dbReference type="GO" id="GO:0051607">
    <property type="term" value="P:defense response to virus"/>
    <property type="evidence" value="ECO:0007669"/>
    <property type="project" value="UniProtKB-KW"/>
</dbReference>
<dbReference type="Pfam" id="PF00270">
    <property type="entry name" value="DEAD"/>
    <property type="match status" value="1"/>
</dbReference>
<feature type="domain" description="HD Cas3-type" evidence="11">
    <location>
        <begin position="14"/>
        <end position="184"/>
    </location>
</feature>
<keyword evidence="8" id="KW-0067">ATP-binding</keyword>
<keyword evidence="13" id="KW-1185">Reference proteome</keyword>
<comment type="caution">
    <text evidence="12">The sequence shown here is derived from an EMBL/GenBank/DDBJ whole genome shotgun (WGS) entry which is preliminary data.</text>
</comment>
<evidence type="ECO:0000256" key="5">
    <source>
        <dbReference type="ARBA" id="ARBA00022741"/>
    </source>
</evidence>
<evidence type="ECO:0000256" key="6">
    <source>
        <dbReference type="ARBA" id="ARBA00022801"/>
    </source>
</evidence>
<comment type="similarity">
    <text evidence="1">In the N-terminal section; belongs to the CRISPR-associated nuclease Cas3-HD family.</text>
</comment>
<evidence type="ECO:0000313" key="12">
    <source>
        <dbReference type="EMBL" id="RWX46110.1"/>
    </source>
</evidence>
<dbReference type="NCBIfam" id="TIGR01587">
    <property type="entry name" value="cas3_core"/>
    <property type="match status" value="1"/>
</dbReference>
<dbReference type="Pfam" id="PF22590">
    <property type="entry name" value="Cas3-like_C_2"/>
    <property type="match status" value="1"/>
</dbReference>
<name>A0A444IZG1_9BACT</name>
<evidence type="ECO:0000256" key="9">
    <source>
        <dbReference type="ARBA" id="ARBA00023118"/>
    </source>
</evidence>
<dbReference type="InterPro" id="IPR014001">
    <property type="entry name" value="Helicase_ATP-bd"/>
</dbReference>
<evidence type="ECO:0000256" key="4">
    <source>
        <dbReference type="ARBA" id="ARBA00022723"/>
    </source>
</evidence>
<dbReference type="CDD" id="cd09641">
    <property type="entry name" value="Cas3''_I"/>
    <property type="match status" value="1"/>
</dbReference>
<evidence type="ECO:0000259" key="10">
    <source>
        <dbReference type="PROSITE" id="PS51192"/>
    </source>
</evidence>
<evidence type="ECO:0000256" key="2">
    <source>
        <dbReference type="ARBA" id="ARBA00009046"/>
    </source>
</evidence>
<dbReference type="GO" id="GO:0003676">
    <property type="term" value="F:nucleic acid binding"/>
    <property type="evidence" value="ECO:0007669"/>
    <property type="project" value="InterPro"/>
</dbReference>
<dbReference type="Proteomes" id="UP000287853">
    <property type="component" value="Unassembled WGS sequence"/>
</dbReference>
<gene>
    <name evidence="12" type="ORF">H206_00402</name>
</gene>
<dbReference type="GO" id="GO:0004518">
    <property type="term" value="F:nuclease activity"/>
    <property type="evidence" value="ECO:0007669"/>
    <property type="project" value="UniProtKB-KW"/>
</dbReference>
<dbReference type="InterPro" id="IPR038257">
    <property type="entry name" value="CRISPR-assoc_Cas3_HD_sf"/>
</dbReference>
<keyword evidence="7" id="KW-0347">Helicase</keyword>
<dbReference type="EMBL" id="MTKO01000069">
    <property type="protein sequence ID" value="RWX46110.1"/>
    <property type="molecule type" value="Genomic_DNA"/>
</dbReference>
<sequence>MNKKYYAHSRKDHSLEEWQSLEAHLDNVAQLCQSFADQFNAGQWGEVAGKFHDLGKGSLQFQAYLRWANEIEDEFSPYFDPGWRRDHATFAAKHLYKLSDQAGKLLAYCLAGHHGGLQNWSNDKKSGLRYRIEDKQLKDVLFPFEPHFQIPSQLPFPPDPKLFGFQLQFFIRMLFSCLVDADRLDTEGFMQPEKAKQREDKATLGELHGQFWGQFDCLREKANPSKVNDIREKVLADCLAAAQQEPGLFTLTVPTGGGKTLASLAFALEHAKQHNQQKERFRRIIYVIPFTSIIEQNAKVFRDMLGNEAVLEHHSNFIPDATDWKSKLAAENWDAPVVVTTNVQFFDSFFANKTSKCRKLHNIAGSVVIFDEVQAIPVEKLQPCIEVLRELTKNYGVSAVLCTATQPAISKSAHFNNGLDLDQSEIIQDVPSLFNQLQRTRQTWLGPSTQEDIADRLRREEQGLCIVSTRDQALTLFEEIKELEGSFHLSALMYPRHRTEIFKEIRTRLNPKNPQPCRVVSTQLIEAGVDVDFPVVFRGLAGMDSIAQAAGRCNREGRREMGEVFIYKPEKKQPAGYFRQTSQCAERLFTRFAGKLIEPECITAYFHEYFWLNQERMDKDDILDACQAGQQNGEFAFAEIAKFRMIENANQAIIIALEDEALELVNQLKYVEFPGPLLRQLQQYSVQIYPHQFNELEGWLEKPCPELDVYVLENEGLYSKKTGLECQPPEGQGFIL</sequence>
<dbReference type="CDD" id="cd17930">
    <property type="entry name" value="DEXHc_cas3"/>
    <property type="match status" value="1"/>
</dbReference>
<dbReference type="Gene3D" id="3.40.50.300">
    <property type="entry name" value="P-loop containing nucleotide triphosphate hydrolases"/>
    <property type="match status" value="2"/>
</dbReference>
<dbReference type="InterPro" id="IPR006474">
    <property type="entry name" value="Helicase_Cas3_CRISPR-ass_core"/>
</dbReference>
<comment type="similarity">
    <text evidence="2">In the central section; belongs to the CRISPR-associated helicase Cas3 family.</text>
</comment>
<dbReference type="NCBIfam" id="TIGR01596">
    <property type="entry name" value="cas3_HD"/>
    <property type="match status" value="1"/>
</dbReference>
<organism evidence="12 13">
    <name type="scientific">Candidatus Electrothrix aarhusensis</name>
    <dbReference type="NCBI Taxonomy" id="1859131"/>
    <lineage>
        <taxon>Bacteria</taxon>
        <taxon>Pseudomonadati</taxon>
        <taxon>Thermodesulfobacteriota</taxon>
        <taxon>Desulfobulbia</taxon>
        <taxon>Desulfobulbales</taxon>
        <taxon>Desulfobulbaceae</taxon>
        <taxon>Candidatus Electrothrix</taxon>
    </lineage>
</organism>
<keyword evidence="6 12" id="KW-0378">Hydrolase</keyword>
<dbReference type="Gene3D" id="1.10.3210.30">
    <property type="match status" value="1"/>
</dbReference>
<dbReference type="GO" id="GO:0046872">
    <property type="term" value="F:metal ion binding"/>
    <property type="evidence" value="ECO:0007669"/>
    <property type="project" value="UniProtKB-KW"/>
</dbReference>
<evidence type="ECO:0000256" key="3">
    <source>
        <dbReference type="ARBA" id="ARBA00022722"/>
    </source>
</evidence>
<evidence type="ECO:0000256" key="1">
    <source>
        <dbReference type="ARBA" id="ARBA00006847"/>
    </source>
</evidence>
<dbReference type="GO" id="GO:0005524">
    <property type="term" value="F:ATP binding"/>
    <property type="evidence" value="ECO:0007669"/>
    <property type="project" value="UniProtKB-KW"/>
</dbReference>
<dbReference type="SUPFAM" id="SSF52540">
    <property type="entry name" value="P-loop containing nucleoside triphosphate hydrolases"/>
    <property type="match status" value="1"/>
</dbReference>
<keyword evidence="3" id="KW-0540">Nuclease</keyword>
<dbReference type="InterPro" id="IPR011545">
    <property type="entry name" value="DEAD/DEAH_box_helicase_dom"/>
</dbReference>
<dbReference type="SMART" id="SM00487">
    <property type="entry name" value="DEXDc"/>
    <property type="match status" value="1"/>
</dbReference>
<evidence type="ECO:0000259" key="11">
    <source>
        <dbReference type="PROSITE" id="PS51643"/>
    </source>
</evidence>
<dbReference type="AlphaFoldDB" id="A0A444IZG1"/>
<dbReference type="PROSITE" id="PS51192">
    <property type="entry name" value="HELICASE_ATP_BIND_1"/>
    <property type="match status" value="1"/>
</dbReference>
<dbReference type="GO" id="GO:0016787">
    <property type="term" value="F:hydrolase activity"/>
    <property type="evidence" value="ECO:0007669"/>
    <property type="project" value="UniProtKB-KW"/>
</dbReference>
<protein>
    <submittedName>
        <fullName evidence="12">CRISPR-associated helicase, Cas3 family</fullName>
        <ecNumber evidence="12">3.6.4.-</ecNumber>
    </submittedName>
</protein>
<accession>A0A444IZG1</accession>
<feature type="domain" description="Helicase ATP-binding" evidence="10">
    <location>
        <begin position="240"/>
        <end position="424"/>
    </location>
</feature>
<dbReference type="GO" id="GO:0004386">
    <property type="term" value="F:helicase activity"/>
    <property type="evidence" value="ECO:0007669"/>
    <property type="project" value="UniProtKB-KW"/>
</dbReference>
<dbReference type="PROSITE" id="PS51643">
    <property type="entry name" value="HD_CAS3"/>
    <property type="match status" value="1"/>
</dbReference>
<keyword evidence="4" id="KW-0479">Metal-binding</keyword>
<evidence type="ECO:0000256" key="8">
    <source>
        <dbReference type="ARBA" id="ARBA00022840"/>
    </source>
</evidence>
<dbReference type="InterPro" id="IPR006483">
    <property type="entry name" value="CRISPR-assoc_Cas3_HD"/>
</dbReference>
<proteinExistence type="inferred from homology"/>
<evidence type="ECO:0000313" key="13">
    <source>
        <dbReference type="Proteomes" id="UP000287853"/>
    </source>
</evidence>